<dbReference type="GO" id="GO:0017056">
    <property type="term" value="F:structural constituent of nuclear pore"/>
    <property type="evidence" value="ECO:0007669"/>
    <property type="project" value="TreeGrafter"/>
</dbReference>
<sequence length="2576" mass="284223">MWSACKTLRGIVFDVFCNGREVRILELEAAFERHKSLLLSPLRTEGRNTIHREAVKKAVSDPIALPDIQQRVVLSQDFVDEVLILSDLFETDELIIVELLLTAESQLPSCPHVSRGHLAVSLFYDACLSNVDALRTLIQARDGRNWSPSLSPEASQVAEKLTSDLWKTGLLSNILHSLQTFSVLSEYSHLEAAQALGPPKHRSDIFTSLNSIENGLAECLLLWSCQTAFSLDEFKLVLDYLMRPSSKQPPREEEPKPPSTINDQLSGTLSRAHAHVLMSLLYALDSSPIFEGFVDQIDEISTMDMTHPLFSDRLFASGITQCLDIQKDRLDKQRADDWSDQLDTLGLLRLAWSITLRRTSHLRTELARRGHDTLTRSPTASPTNLPEDTGRAGFSNDFGVEEDEETQVSLALDSGALEFMRKRLLAVSGFERELLWVYRLHGLITDLLVYMPARVKEIRLRDEDLLRRTGFDPSSNGSGFANFLLLIAELYDHPGSKLHARLALEYWWPAGELGAPAGETSSNARDLLLSGGLISRSQSKLHVVAARRTESEGARQASLFRFVRSVGDFVTTSSLFIPYVRMLHGIVGSRSSASFCFSLLRANATNPGRAASLTSWDHYFSSLRQYLSHMKQPSLQQTNAVPVGHPQTQIYPHLYGPPGSTVSSRRPTGLDSVMDQMGSATSASTYIGANVSHATTRAIKPEEQVALQSVLRLISRIARLDPVSRSLFAATPIWQVVPTCLGLLTCPVPLVLKADLIHLLTALSGNVSVAALIWRHVTAAEVLPIAHERAGSHGPVSCGLHTEIDEVEPRAEEYPITRAFLSLITVLASHISGPFPSVTDPRDTSHFTPQDEGSREQGQTLVTVISFLVNTVFLKHSMRAYRDPNERWDIAGSCLVLFDGLVDQFLRRLDVASTAVICNRDSLLERDQFSSDQKVAGNFPSLAPPTSEVPFDWASTLFTLLWGVSPGELRQSRFRSSAADVLAQLRLPAGWPYTDPGFDLTTQLLSDSSLFRTLTGLLQVSLHRILEFPIPDGPPSGMIRATAAGLRLIHRLLVNEEMLLTFVRRAAVGPSFGVAATTKAISLPTHPMLNTLPTCLSKLLVSINSRTGRADLIPMLLKYCTLFEELPDHCSCAIGILSLLIERVKPHSSLVSLLTADRDVRRDLLNTFSSLLRWSTQNSNTGDTDTNGRLALPNGMDHSVACFTDEWLFGANEGQNQTQLASLGVSSSLSPHPCLRAARLYAALPYQPPSWFFCSRDWELLAAWPTQRPSLLAPVVTGHLSQSLDSSSLLRKQNTLGAANWLYEQFIGDQADCFTVRMLHIILAAMDQPAPNLSHWLLGFRIESTSAVANTTLQDAGIGDQPRTCLHAILDLLDAGLRLGPTIACLPQTLAISLQWALAVSWQIIYRLVISPLTSEALLRFLRGNHDLLAKHLKFGIYRPLFKATSAAAAIPQHSDKKLLTYTHEKALEMLSLNHSNWFLRTLAIELRTAAMGNQRSYVGRLLSLFFGDFLADSVDTGVDRYPENSVIVSAFLSRLNVAEHLAGPESFDLRTVDARLIDELLLECEMACSLLASDSVAIRKVSTLLDAGLCLNHLYLKLLASRTNLGPVSTEDFANLFAVAYEETSSHPTTQRPPMGTPSLIELAQDLRKLCQWIEARNVHRLHLYAGKQAAFEAWREVVEIGTGVLTRHISLSESAASFTSQDAVSGLTELGALSAPPASRPRPRPFYMICLDMVSKLSEELCETENTPSTIRLLASGTLLHLSSYLTSAEVMMQWNEEAFHPDYNQAGSLLISVVGLWTRMILQSKSSAQRMRANFYGTLAHLLRFGQFLAQRMPENQLDSNRRHALQGCLSAITSASKLAVSHWAESEVLRGSDTSAGVSTFHCLLAWDLLRGHTVTQMAVLSVLELILTIDRSSRDLLMFLCRQSILQQLVDSIPEDLKAVESFLNSVAMAEDDELRVSAELASAATVATSAFHMYRAKMALFSRLATSLTGAKSLIQCDAISMLTACAIYSASTLANSYADCLDSLYALGSALTNVDVERGDSKVAQLLSRVMAASQCDGTDIHFDDCLLQRLLCARSDSSTAESTITWPGVLLPVVDLFKTILITLGPSHVYANQQVIGFLYAHSDAVLVEETVLGSALVHFLDRTDWMSGITEAGGSVGIVWLMQWLAAQTNLVELFALVSRTEGVSTGMDEYSVIQSEVVRSRILRNSISLLPTLLAEPQPSSKPLIGASNQHHHLVFDRMLCRTQQLNLIRHLVSVCVASLDRSSLDASLPAPSKSIQPLFTLLKTSDQGDPSSGQVQLTFILHLVSWALNQLARVEDLCVGLANLNIFNSSAKLDDAGSKSFQQSLEEYPIRVGCPVVRLLLHERVRSNDLSMDQLRQSCTLLFSSVPRLVGSSTPFLGLDSHHPETELLRNCIAVGVSFLRLQLNSLVSICEQGIYISWRFLNHHLTRPDPAAASSMTPRIQSATKFPGSKTRQLQTGRMDRNPEYNRLAYKRELPGAHVPADERSESEIIREMLPSLLRPELLESLCQLSKASYLKANQRLFIQAMHHRLEQMVPRTATVLTDS</sequence>
<feature type="compositionally biased region" description="Polar residues" evidence="5">
    <location>
        <begin position="375"/>
        <end position="386"/>
    </location>
</feature>
<evidence type="ECO:0000256" key="2">
    <source>
        <dbReference type="ARBA" id="ARBA00005892"/>
    </source>
</evidence>
<evidence type="ECO:0000256" key="3">
    <source>
        <dbReference type="ARBA" id="ARBA00022448"/>
    </source>
</evidence>
<dbReference type="InterPro" id="IPR021827">
    <property type="entry name" value="Nup186/Nup192/Nup205"/>
</dbReference>
<organism evidence="6 7">
    <name type="scientific">Clonorchis sinensis</name>
    <name type="common">Chinese liver fluke</name>
    <dbReference type="NCBI Taxonomy" id="79923"/>
    <lineage>
        <taxon>Eukaryota</taxon>
        <taxon>Metazoa</taxon>
        <taxon>Spiralia</taxon>
        <taxon>Lophotrochozoa</taxon>
        <taxon>Platyhelminthes</taxon>
        <taxon>Trematoda</taxon>
        <taxon>Digenea</taxon>
        <taxon>Opisthorchiida</taxon>
        <taxon>Opisthorchiata</taxon>
        <taxon>Opisthorchiidae</taxon>
        <taxon>Clonorchis</taxon>
    </lineage>
</organism>
<reference evidence="6 7" key="1">
    <citation type="journal article" date="2018" name="Biotechnol. Adv.">
        <title>Improved genomic resources and new bioinformatic workflow for the carcinogenic parasite Clonorchis sinensis: Biotechnological implications.</title>
        <authorList>
            <person name="Wang D."/>
            <person name="Korhonen P.K."/>
            <person name="Gasser R.B."/>
            <person name="Young N.D."/>
        </authorList>
    </citation>
    <scope>NUCLEOTIDE SEQUENCE [LARGE SCALE GENOMIC DNA]</scope>
    <source>
        <strain evidence="6">Cs-k2</strain>
    </source>
</reference>
<feature type="compositionally biased region" description="Polar residues" evidence="5">
    <location>
        <begin position="2466"/>
        <end position="2487"/>
    </location>
</feature>
<accession>A0A8T1MYI2</accession>
<evidence type="ECO:0000313" key="7">
    <source>
        <dbReference type="Proteomes" id="UP000286415"/>
    </source>
</evidence>
<comment type="similarity">
    <text evidence="2">Belongs to the NUP186/NUP192/NUP205 family.</text>
</comment>
<dbReference type="Pfam" id="PF11894">
    <property type="entry name" value="Nup192"/>
    <property type="match status" value="3"/>
</dbReference>
<feature type="region of interest" description="Disordered" evidence="5">
    <location>
        <begin position="370"/>
        <end position="397"/>
    </location>
</feature>
<proteinExistence type="inferred from homology"/>
<dbReference type="Proteomes" id="UP000286415">
    <property type="component" value="Unassembled WGS sequence"/>
</dbReference>
<keyword evidence="7" id="KW-1185">Reference proteome</keyword>
<keyword evidence="3" id="KW-0813">Transport</keyword>
<dbReference type="PANTHER" id="PTHR31344">
    <property type="entry name" value="NUCLEAR PORE COMPLEX PROTEIN NUP205"/>
    <property type="match status" value="1"/>
</dbReference>
<dbReference type="EMBL" id="NIRI02000010">
    <property type="protein sequence ID" value="KAG5453932.1"/>
    <property type="molecule type" value="Genomic_DNA"/>
</dbReference>
<comment type="caution">
    <text evidence="6">The sequence shown here is derived from an EMBL/GenBank/DDBJ whole genome shotgun (WGS) entry which is preliminary data.</text>
</comment>
<dbReference type="OrthoDB" id="2019644at2759"/>
<evidence type="ECO:0000313" key="6">
    <source>
        <dbReference type="EMBL" id="KAG5453932.1"/>
    </source>
</evidence>
<feature type="region of interest" description="Disordered" evidence="5">
    <location>
        <begin position="2463"/>
        <end position="2487"/>
    </location>
</feature>
<feature type="region of interest" description="Disordered" evidence="5">
    <location>
        <begin position="245"/>
        <end position="265"/>
    </location>
</feature>
<name>A0A8T1MYI2_CLOSI</name>
<dbReference type="GO" id="GO:0006999">
    <property type="term" value="P:nuclear pore organization"/>
    <property type="evidence" value="ECO:0007669"/>
    <property type="project" value="TreeGrafter"/>
</dbReference>
<gene>
    <name evidence="6" type="ORF">CSKR_108683</name>
</gene>
<evidence type="ECO:0000256" key="1">
    <source>
        <dbReference type="ARBA" id="ARBA00004123"/>
    </source>
</evidence>
<protein>
    <submittedName>
        <fullName evidence="6">Nuclear pore complex protein Nup205</fullName>
    </submittedName>
</protein>
<dbReference type="PANTHER" id="PTHR31344:SF0">
    <property type="entry name" value="NUCLEAR PORE COMPLEX PROTEIN NUP205"/>
    <property type="match status" value="1"/>
</dbReference>
<comment type="subcellular location">
    <subcellularLocation>
        <location evidence="1">Nucleus</location>
    </subcellularLocation>
</comment>
<evidence type="ECO:0000256" key="4">
    <source>
        <dbReference type="ARBA" id="ARBA00023242"/>
    </source>
</evidence>
<evidence type="ECO:0000256" key="5">
    <source>
        <dbReference type="SAM" id="MobiDB-lite"/>
    </source>
</evidence>
<keyword evidence="4" id="KW-0539">Nucleus</keyword>
<dbReference type="GO" id="GO:0044611">
    <property type="term" value="C:nuclear pore inner ring"/>
    <property type="evidence" value="ECO:0007669"/>
    <property type="project" value="TreeGrafter"/>
</dbReference>
<reference evidence="6 7" key="2">
    <citation type="journal article" date="2021" name="Genomics">
        <title>High-quality reference genome for Clonorchis sinensis.</title>
        <authorList>
            <person name="Young N.D."/>
            <person name="Stroehlein A.J."/>
            <person name="Kinkar L."/>
            <person name="Wang T."/>
            <person name="Sohn W.M."/>
            <person name="Chang B.C.H."/>
            <person name="Kaur P."/>
            <person name="Weisz D."/>
            <person name="Dudchenko O."/>
            <person name="Aiden E.L."/>
            <person name="Korhonen P.K."/>
            <person name="Gasser R.B."/>
        </authorList>
    </citation>
    <scope>NUCLEOTIDE SEQUENCE [LARGE SCALE GENOMIC DNA]</scope>
    <source>
        <strain evidence="6">Cs-k2</strain>
    </source>
</reference>